<dbReference type="AlphaFoldDB" id="A0A918XP36"/>
<accession>A0A918XP36</accession>
<keyword evidence="7" id="KW-0732">Signal</keyword>
<dbReference type="GO" id="GO:0005829">
    <property type="term" value="C:cytosol"/>
    <property type="evidence" value="ECO:0007669"/>
    <property type="project" value="TreeGrafter"/>
</dbReference>
<keyword evidence="5" id="KW-0378">Hydrolase</keyword>
<dbReference type="PROSITE" id="PS51257">
    <property type="entry name" value="PROKAR_LIPOPROTEIN"/>
    <property type="match status" value="1"/>
</dbReference>
<feature type="chain" id="PRO_5037388217" description="adenosine deaminase" evidence="7">
    <location>
        <begin position="22"/>
        <end position="516"/>
    </location>
</feature>
<evidence type="ECO:0000256" key="7">
    <source>
        <dbReference type="SAM" id="SignalP"/>
    </source>
</evidence>
<evidence type="ECO:0000256" key="3">
    <source>
        <dbReference type="ARBA" id="ARBA00012784"/>
    </source>
</evidence>
<evidence type="ECO:0000313" key="9">
    <source>
        <dbReference type="EMBL" id="GHD43614.1"/>
    </source>
</evidence>
<evidence type="ECO:0000256" key="2">
    <source>
        <dbReference type="ARBA" id="ARBA00006676"/>
    </source>
</evidence>
<reference evidence="9" key="1">
    <citation type="journal article" date="2014" name="Int. J. Syst. Evol. Microbiol.">
        <title>Complete genome sequence of Corynebacterium casei LMG S-19264T (=DSM 44701T), isolated from a smear-ripened cheese.</title>
        <authorList>
            <consortium name="US DOE Joint Genome Institute (JGI-PGF)"/>
            <person name="Walter F."/>
            <person name="Albersmeier A."/>
            <person name="Kalinowski J."/>
            <person name="Ruckert C."/>
        </authorList>
    </citation>
    <scope>NUCLEOTIDE SEQUENCE</scope>
    <source>
        <strain evidence="9">KCTC 42651</strain>
    </source>
</reference>
<proteinExistence type="inferred from homology"/>
<protein>
    <recommendedName>
        <fullName evidence="3">adenosine deaminase</fullName>
        <ecNumber evidence="3">3.5.4.4</ecNumber>
    </recommendedName>
</protein>
<organism evidence="9 10">
    <name type="scientific">Thalassobaculum fulvum</name>
    <dbReference type="NCBI Taxonomy" id="1633335"/>
    <lineage>
        <taxon>Bacteria</taxon>
        <taxon>Pseudomonadati</taxon>
        <taxon>Pseudomonadota</taxon>
        <taxon>Alphaproteobacteria</taxon>
        <taxon>Rhodospirillales</taxon>
        <taxon>Thalassobaculaceae</taxon>
        <taxon>Thalassobaculum</taxon>
    </lineage>
</organism>
<keyword evidence="4" id="KW-0479">Metal-binding</keyword>
<keyword evidence="10" id="KW-1185">Reference proteome</keyword>
<dbReference type="PANTHER" id="PTHR11409">
    <property type="entry name" value="ADENOSINE DEAMINASE"/>
    <property type="match status" value="1"/>
</dbReference>
<dbReference type="Gene3D" id="3.20.20.140">
    <property type="entry name" value="Metal-dependent hydrolases"/>
    <property type="match status" value="1"/>
</dbReference>
<dbReference type="InterPro" id="IPR006330">
    <property type="entry name" value="Ado/ade_deaminase"/>
</dbReference>
<evidence type="ECO:0000256" key="6">
    <source>
        <dbReference type="ARBA" id="ARBA00022833"/>
    </source>
</evidence>
<dbReference type="SUPFAM" id="SSF51556">
    <property type="entry name" value="Metallo-dependent hydrolases"/>
    <property type="match status" value="1"/>
</dbReference>
<dbReference type="Proteomes" id="UP000630353">
    <property type="component" value="Unassembled WGS sequence"/>
</dbReference>
<keyword evidence="6" id="KW-0862">Zinc</keyword>
<dbReference type="EC" id="3.5.4.4" evidence="3"/>
<evidence type="ECO:0000256" key="4">
    <source>
        <dbReference type="ARBA" id="ARBA00022723"/>
    </source>
</evidence>
<dbReference type="Pfam" id="PF00962">
    <property type="entry name" value="A_deaminase"/>
    <property type="match status" value="1"/>
</dbReference>
<feature type="domain" description="Adenosine deaminase" evidence="8">
    <location>
        <begin position="243"/>
        <end position="452"/>
    </location>
</feature>
<feature type="signal peptide" evidence="7">
    <location>
        <begin position="1"/>
        <end position="21"/>
    </location>
</feature>
<sequence>MHRIYRGLAGLLVGLTLAACATMEPSAAAPDSDAAAAAARFERLKAERPAELTAFLRAMPKGGDLHNHLVGTIYAENFIAWAVADGRCLIVATQTIAPAPCDAKAGRPAMAEAMKSGDAYNRLIDALSTRNYALREVSGHDQFFATFARFDAAAAGREGDQLAEAMARAADQNIPYLELMDSTGMGAALGLGARVGWDDDLSRLRRKLIDAGLPQIVAQARTGFDAMEARAREILDCAGARPPACDVTVRYLAQVIRTFPKAMVFAETALAFALVEADPRIVGLNFVAPEDDRISLGDYSLHMRMIAALAKETPGVPVALHAGELTMGLVPPEDLRFHIREAVEVAGAKRIGHGIDILYEDRPYELLRRMAKDRVAVEINLTSNDVILGVAGDDHPFATYRAYGVPLTLSTDDEGVSRIDLTHEYVRAVRTYDLSYADVKALSRNALTYAFLAGISLWADPDAARPLGACARDRLGDPTPSEPCAAILGRSEKAAAQWKLEAAFAAFEAAQTKVAP</sequence>
<dbReference type="InterPro" id="IPR001365">
    <property type="entry name" value="A_deaminase_dom"/>
</dbReference>
<evidence type="ECO:0000256" key="5">
    <source>
        <dbReference type="ARBA" id="ARBA00022801"/>
    </source>
</evidence>
<dbReference type="GO" id="GO:0046872">
    <property type="term" value="F:metal ion binding"/>
    <property type="evidence" value="ECO:0007669"/>
    <property type="project" value="UniProtKB-KW"/>
</dbReference>
<evidence type="ECO:0000256" key="1">
    <source>
        <dbReference type="ARBA" id="ARBA00001947"/>
    </source>
</evidence>
<dbReference type="GO" id="GO:0046103">
    <property type="term" value="P:inosine biosynthetic process"/>
    <property type="evidence" value="ECO:0007669"/>
    <property type="project" value="TreeGrafter"/>
</dbReference>
<dbReference type="RefSeq" id="WP_189987832.1">
    <property type="nucleotide sequence ID" value="NZ_BMZS01000002.1"/>
</dbReference>
<dbReference type="GO" id="GO:0043103">
    <property type="term" value="P:hypoxanthine salvage"/>
    <property type="evidence" value="ECO:0007669"/>
    <property type="project" value="TreeGrafter"/>
</dbReference>
<dbReference type="GO" id="GO:0006154">
    <property type="term" value="P:adenosine catabolic process"/>
    <property type="evidence" value="ECO:0007669"/>
    <property type="project" value="TreeGrafter"/>
</dbReference>
<evidence type="ECO:0000259" key="8">
    <source>
        <dbReference type="Pfam" id="PF00962"/>
    </source>
</evidence>
<dbReference type="EMBL" id="BMZS01000002">
    <property type="protein sequence ID" value="GHD43614.1"/>
    <property type="molecule type" value="Genomic_DNA"/>
</dbReference>
<dbReference type="InterPro" id="IPR032466">
    <property type="entry name" value="Metal_Hydrolase"/>
</dbReference>
<comment type="caution">
    <text evidence="9">The sequence shown here is derived from an EMBL/GenBank/DDBJ whole genome shotgun (WGS) entry which is preliminary data.</text>
</comment>
<name>A0A918XP36_9PROT</name>
<comment type="similarity">
    <text evidence="2">Belongs to the metallo-dependent hydrolases superfamily. Adenosine and AMP deaminases family.</text>
</comment>
<dbReference type="GO" id="GO:0004000">
    <property type="term" value="F:adenosine deaminase activity"/>
    <property type="evidence" value="ECO:0007669"/>
    <property type="project" value="UniProtKB-ARBA"/>
</dbReference>
<dbReference type="PANTHER" id="PTHR11409:SF43">
    <property type="entry name" value="ADENOSINE DEAMINASE"/>
    <property type="match status" value="1"/>
</dbReference>
<reference evidence="9" key="2">
    <citation type="submission" date="2020-09" db="EMBL/GenBank/DDBJ databases">
        <authorList>
            <person name="Sun Q."/>
            <person name="Kim S."/>
        </authorList>
    </citation>
    <scope>NUCLEOTIDE SEQUENCE</scope>
    <source>
        <strain evidence="9">KCTC 42651</strain>
    </source>
</reference>
<comment type="cofactor">
    <cofactor evidence="1">
        <name>Zn(2+)</name>
        <dbReference type="ChEBI" id="CHEBI:29105"/>
    </cofactor>
</comment>
<gene>
    <name evidence="9" type="primary">add</name>
    <name evidence="9" type="ORF">GCM10017083_10000</name>
</gene>
<evidence type="ECO:0000313" key="10">
    <source>
        <dbReference type="Proteomes" id="UP000630353"/>
    </source>
</evidence>